<keyword evidence="3 6" id="KW-0812">Transmembrane</keyword>
<evidence type="ECO:0000256" key="2">
    <source>
        <dbReference type="ARBA" id="ARBA00022475"/>
    </source>
</evidence>
<feature type="transmembrane region" description="Helical" evidence="6">
    <location>
        <begin position="12"/>
        <end position="36"/>
    </location>
</feature>
<evidence type="ECO:0000256" key="3">
    <source>
        <dbReference type="ARBA" id="ARBA00022692"/>
    </source>
</evidence>
<dbReference type="PANTHER" id="PTHR30250">
    <property type="entry name" value="PST FAMILY PREDICTED COLANIC ACID TRANSPORTER"/>
    <property type="match status" value="1"/>
</dbReference>
<feature type="transmembrane region" description="Helical" evidence="6">
    <location>
        <begin position="143"/>
        <end position="167"/>
    </location>
</feature>
<keyword evidence="5 6" id="KW-0472">Membrane</keyword>
<feature type="transmembrane region" description="Helical" evidence="6">
    <location>
        <begin position="106"/>
        <end position="123"/>
    </location>
</feature>
<evidence type="ECO:0000256" key="6">
    <source>
        <dbReference type="SAM" id="Phobius"/>
    </source>
</evidence>
<dbReference type="EMBL" id="UINC01059557">
    <property type="protein sequence ID" value="SVB83102.1"/>
    <property type="molecule type" value="Genomic_DNA"/>
</dbReference>
<accession>A0A382H7C4</accession>
<dbReference type="PANTHER" id="PTHR30250:SF28">
    <property type="entry name" value="POLYSACCHARIDE BIOSYNTHESIS PROTEIN"/>
    <property type="match status" value="1"/>
</dbReference>
<protein>
    <recommendedName>
        <fullName evidence="8">Polysaccharide biosynthesis protein C-terminal domain-containing protein</fullName>
    </recommendedName>
</protein>
<comment type="subcellular location">
    <subcellularLocation>
        <location evidence="1">Cell membrane</location>
        <topology evidence="1">Multi-pass membrane protein</topology>
    </subcellularLocation>
</comment>
<evidence type="ECO:0000256" key="1">
    <source>
        <dbReference type="ARBA" id="ARBA00004651"/>
    </source>
</evidence>
<reference evidence="7" key="1">
    <citation type="submission" date="2018-05" db="EMBL/GenBank/DDBJ databases">
        <authorList>
            <person name="Lanie J.A."/>
            <person name="Ng W.-L."/>
            <person name="Kazmierczak K.M."/>
            <person name="Andrzejewski T.M."/>
            <person name="Davidsen T.M."/>
            <person name="Wayne K.J."/>
            <person name="Tettelin H."/>
            <person name="Glass J.I."/>
            <person name="Rusch D."/>
            <person name="Podicherti R."/>
            <person name="Tsui H.-C.T."/>
            <person name="Winkler M.E."/>
        </authorList>
    </citation>
    <scope>NUCLEOTIDE SEQUENCE</scope>
</reference>
<sequence length="320" mass="35374">MNWSNFKKNKAFSGIFTIGVGNIVGGAITSFFWLFLAGILDTESYGQLSYFLAIMGITSVAASFGGAFTMQVYVSKGLKIEAVLYFISIITSLIGAIILFFMFEDIGLSLLVIGTSVLNLYLVELLGKKLFSKHSKIYIAQKLLFVALSLLFYFTIGFEGILIGFALSNFVFIKHVINILRKEKLNFNIITEKKKMVFSNYLSNLVSTTRNHIDELLTVPLFGLSLLGNYFLALQLVALMYILPSLVVKYTLSEDSRGNSTRKVKGITILSSIIVSVSGALVLPELLPIFLPKFTETVLLIPILCFAAIPRAITLMLMSS</sequence>
<dbReference type="GO" id="GO:0005886">
    <property type="term" value="C:plasma membrane"/>
    <property type="evidence" value="ECO:0007669"/>
    <property type="project" value="UniProtKB-SubCell"/>
</dbReference>
<feature type="transmembrane region" description="Helical" evidence="6">
    <location>
        <begin position="230"/>
        <end position="248"/>
    </location>
</feature>
<keyword evidence="2" id="KW-1003">Cell membrane</keyword>
<evidence type="ECO:0000256" key="4">
    <source>
        <dbReference type="ARBA" id="ARBA00022989"/>
    </source>
</evidence>
<evidence type="ECO:0008006" key="8">
    <source>
        <dbReference type="Google" id="ProtNLM"/>
    </source>
</evidence>
<feature type="transmembrane region" description="Helical" evidence="6">
    <location>
        <begin position="48"/>
        <end position="70"/>
    </location>
</feature>
<feature type="transmembrane region" description="Helical" evidence="6">
    <location>
        <begin position="269"/>
        <end position="291"/>
    </location>
</feature>
<evidence type="ECO:0000256" key="5">
    <source>
        <dbReference type="ARBA" id="ARBA00023136"/>
    </source>
</evidence>
<keyword evidence="4 6" id="KW-1133">Transmembrane helix</keyword>
<gene>
    <name evidence="7" type="ORF">METZ01_LOCUS235956</name>
</gene>
<proteinExistence type="predicted"/>
<dbReference type="InterPro" id="IPR050833">
    <property type="entry name" value="Poly_Biosynth_Transport"/>
</dbReference>
<feature type="transmembrane region" description="Helical" evidence="6">
    <location>
        <begin position="297"/>
        <end position="318"/>
    </location>
</feature>
<organism evidence="7">
    <name type="scientific">marine metagenome</name>
    <dbReference type="NCBI Taxonomy" id="408172"/>
    <lineage>
        <taxon>unclassified sequences</taxon>
        <taxon>metagenomes</taxon>
        <taxon>ecological metagenomes</taxon>
    </lineage>
</organism>
<dbReference type="AlphaFoldDB" id="A0A382H7C4"/>
<name>A0A382H7C4_9ZZZZ</name>
<feature type="transmembrane region" description="Helical" evidence="6">
    <location>
        <begin position="82"/>
        <end position="100"/>
    </location>
</feature>
<feature type="non-terminal residue" evidence="7">
    <location>
        <position position="320"/>
    </location>
</feature>
<evidence type="ECO:0000313" key="7">
    <source>
        <dbReference type="EMBL" id="SVB83102.1"/>
    </source>
</evidence>